<gene>
    <name evidence="7" type="ORF">LVJ94_19510</name>
</gene>
<dbReference type="InterPro" id="IPR036909">
    <property type="entry name" value="Cyt_c-like_dom_sf"/>
</dbReference>
<dbReference type="PROSITE" id="PS51007">
    <property type="entry name" value="CYTC"/>
    <property type="match status" value="1"/>
</dbReference>
<dbReference type="EMBL" id="CP089983">
    <property type="protein sequence ID" value="WXB09406.1"/>
    <property type="molecule type" value="Genomic_DNA"/>
</dbReference>
<feature type="signal peptide" evidence="5">
    <location>
        <begin position="1"/>
        <end position="21"/>
    </location>
</feature>
<reference evidence="7" key="1">
    <citation type="submission" date="2021-12" db="EMBL/GenBank/DDBJ databases">
        <title>Discovery of the Pendulisporaceae a myxobacterial family with distinct sporulation behavior and unique specialized metabolism.</title>
        <authorList>
            <person name="Garcia R."/>
            <person name="Popoff A."/>
            <person name="Bader C.D."/>
            <person name="Loehr J."/>
            <person name="Walesch S."/>
            <person name="Walt C."/>
            <person name="Boldt J."/>
            <person name="Bunk B."/>
            <person name="Haeckl F.J.F.P.J."/>
            <person name="Gunesch A.P."/>
            <person name="Birkelbach J."/>
            <person name="Nuebel U."/>
            <person name="Pietschmann T."/>
            <person name="Bach T."/>
            <person name="Mueller R."/>
        </authorList>
    </citation>
    <scope>NUCLEOTIDE SEQUENCE</scope>
    <source>
        <strain evidence="7">MSr11367</strain>
    </source>
</reference>
<keyword evidence="1 4" id="KW-0349">Heme</keyword>
<feature type="domain" description="Cytochrome c" evidence="6">
    <location>
        <begin position="316"/>
        <end position="478"/>
    </location>
</feature>
<dbReference type="Proteomes" id="UP001374803">
    <property type="component" value="Chromosome"/>
</dbReference>
<evidence type="ECO:0000256" key="1">
    <source>
        <dbReference type="ARBA" id="ARBA00022617"/>
    </source>
</evidence>
<dbReference type="InterPro" id="IPR009056">
    <property type="entry name" value="Cyt_c-like_dom"/>
</dbReference>
<organism evidence="7 8">
    <name type="scientific">Pendulispora rubella</name>
    <dbReference type="NCBI Taxonomy" id="2741070"/>
    <lineage>
        <taxon>Bacteria</taxon>
        <taxon>Pseudomonadati</taxon>
        <taxon>Myxococcota</taxon>
        <taxon>Myxococcia</taxon>
        <taxon>Myxococcales</taxon>
        <taxon>Sorangiineae</taxon>
        <taxon>Pendulisporaceae</taxon>
        <taxon>Pendulispora</taxon>
    </lineage>
</organism>
<evidence type="ECO:0000256" key="5">
    <source>
        <dbReference type="SAM" id="SignalP"/>
    </source>
</evidence>
<proteinExistence type="predicted"/>
<evidence type="ECO:0000256" key="4">
    <source>
        <dbReference type="PROSITE-ProRule" id="PRU00433"/>
    </source>
</evidence>
<keyword evidence="3 4" id="KW-0408">Iron</keyword>
<dbReference type="SUPFAM" id="SSF46626">
    <property type="entry name" value="Cytochrome c"/>
    <property type="match status" value="1"/>
</dbReference>
<dbReference type="RefSeq" id="WP_394839079.1">
    <property type="nucleotide sequence ID" value="NZ_CP089929.1"/>
</dbReference>
<keyword evidence="2 4" id="KW-0479">Metal-binding</keyword>
<evidence type="ECO:0000256" key="3">
    <source>
        <dbReference type="ARBA" id="ARBA00023004"/>
    </source>
</evidence>
<dbReference type="PROSITE" id="PS51257">
    <property type="entry name" value="PROKAR_LIPOPROTEIN"/>
    <property type="match status" value="1"/>
</dbReference>
<evidence type="ECO:0000313" key="7">
    <source>
        <dbReference type="EMBL" id="WXB09406.1"/>
    </source>
</evidence>
<evidence type="ECO:0000259" key="6">
    <source>
        <dbReference type="PROSITE" id="PS51007"/>
    </source>
</evidence>
<dbReference type="PANTHER" id="PTHR30600">
    <property type="entry name" value="CYTOCHROME C PEROXIDASE-RELATED"/>
    <property type="match status" value="1"/>
</dbReference>
<evidence type="ECO:0000256" key="2">
    <source>
        <dbReference type="ARBA" id="ARBA00022723"/>
    </source>
</evidence>
<sequence>MRFDRAATGLALVVFAAGCSAALSEEADEQSAAAAKLYEDVTLDAIGRSSTVSPTKIDLSFRNPFFRDFGTNERTCGTCHQEDQGWTITPDFAKSLPADDALFVFDGSDCLPPGAPNPDPEVNSTAMLSKALVRVDIGIPATADFTLEAYTDPFHCPTPPSAAGLRMYRRPLPSANTAFLSTVMWDGRENVNPPNNTVGLIEANLSNQSNDATRGHAQATSDLDSSARQRIVGFETNTFNAQRSVNGLQLNSRHANGGAAYLYTNTLPNFFIGINDVLNCAVPNSCESGRSATFTNVVFTLFEEWEKHPPQDRRAAAIARGEAIFNNKSFPIDNVAGLNGPNDALGVPSPLTGFCGSCHDSPNVGNHSTSLPIDIGVAAPFPARGLDVRNLPTYTFKHTASGRTITVTDPGRALISGKFNDIGKTKGPILRGLATRAPYFHNGSARDLQAVVEFYDRRFHIHFTAQEVDDLVEFLQAL</sequence>
<name>A0ABZ2LI10_9BACT</name>
<keyword evidence="8" id="KW-1185">Reference proteome</keyword>
<dbReference type="InterPro" id="IPR051395">
    <property type="entry name" value="Cytochrome_c_Peroxidase/MauG"/>
</dbReference>
<dbReference type="Gene3D" id="1.10.760.10">
    <property type="entry name" value="Cytochrome c-like domain"/>
    <property type="match status" value="1"/>
</dbReference>
<feature type="chain" id="PRO_5046685218" description="Cytochrome c domain-containing protein" evidence="5">
    <location>
        <begin position="22"/>
        <end position="478"/>
    </location>
</feature>
<accession>A0ABZ2LI10</accession>
<protein>
    <recommendedName>
        <fullName evidence="6">Cytochrome c domain-containing protein</fullName>
    </recommendedName>
</protein>
<keyword evidence="5" id="KW-0732">Signal</keyword>
<evidence type="ECO:0000313" key="8">
    <source>
        <dbReference type="Proteomes" id="UP001374803"/>
    </source>
</evidence>